<accession>A0A261SFZ6</accession>
<evidence type="ECO:0000313" key="4">
    <source>
        <dbReference type="Proteomes" id="UP000216354"/>
    </source>
</evidence>
<comment type="caution">
    <text evidence="2">The sequence shown here is derived from an EMBL/GenBank/DDBJ whole genome shotgun (WGS) entry which is preliminary data.</text>
</comment>
<dbReference type="EMBL" id="NEVL01000003">
    <property type="protein sequence ID" value="OZI35263.1"/>
    <property type="molecule type" value="Genomic_DNA"/>
</dbReference>
<evidence type="ECO:0000256" key="1">
    <source>
        <dbReference type="SAM" id="Phobius"/>
    </source>
</evidence>
<dbReference type="AlphaFoldDB" id="A0A261SFZ6"/>
<reference evidence="2 5" key="1">
    <citation type="submission" date="2017-05" db="EMBL/GenBank/DDBJ databases">
        <title>Complete and WGS of Bordetella genogroups.</title>
        <authorList>
            <person name="Spilker T."/>
            <person name="LiPuma J."/>
        </authorList>
    </citation>
    <scope>NUCLEOTIDE SEQUENCE [LARGE SCALE GENOMIC DNA]</scope>
    <source>
        <strain evidence="2 5">AU17610</strain>
    </source>
</reference>
<dbReference type="PANTHER" id="PTHR30441:SF8">
    <property type="entry name" value="DUF748 DOMAIN-CONTAINING PROTEIN"/>
    <property type="match status" value="1"/>
</dbReference>
<keyword evidence="1" id="KW-0812">Transmembrane</keyword>
<keyword evidence="1" id="KW-0472">Membrane</keyword>
<gene>
    <name evidence="3" type="ORF">CAL27_14460</name>
    <name evidence="2" type="ORF">CEG14_09155</name>
</gene>
<dbReference type="GO" id="GO:0090313">
    <property type="term" value="P:regulation of protein targeting to membrane"/>
    <property type="evidence" value="ECO:0007669"/>
    <property type="project" value="TreeGrafter"/>
</dbReference>
<dbReference type="Proteomes" id="UP000217005">
    <property type="component" value="Unassembled WGS sequence"/>
</dbReference>
<proteinExistence type="predicted"/>
<evidence type="ECO:0000313" key="2">
    <source>
        <dbReference type="EMBL" id="OZI35263.1"/>
    </source>
</evidence>
<evidence type="ECO:0000313" key="3">
    <source>
        <dbReference type="EMBL" id="OZI63806.1"/>
    </source>
</evidence>
<dbReference type="PANTHER" id="PTHR30441">
    <property type="entry name" value="DUF748 DOMAIN-CONTAINING PROTEIN"/>
    <property type="match status" value="1"/>
</dbReference>
<dbReference type="Proteomes" id="UP000216354">
    <property type="component" value="Unassembled WGS sequence"/>
</dbReference>
<feature type="transmembrane region" description="Helical" evidence="1">
    <location>
        <begin position="76"/>
        <end position="99"/>
    </location>
</feature>
<sequence>MPPRQERQLLCMRHITHAPVRHTGPPRSIDAAARPPCRGIDTMDALSTPRSLSSGAAPAKSAKGCGISQYPALCRFLAGLTATTLLLLAVAGILAFLVVRLVELRVDSIVGPRGQIGDITVRPHEIVLRDVVLPGAPGQAATRAERVVLVPRWRAFLAHEAAFERVLVQGYDMEVLRDGDGKLHVAPSLAQALARARGADGQPRPAWAGRVVLADGTLRYRDQTVAYPPGHDMVFEQARVDISPLAVPAGEERMEVRFEGVTAPGANGQRGTASLVGWVRGKGQDADVRLAVRNMPASQVGPYMQLAHSAPLTGGAVDLDMRTQIRDRALQANGTLALTHARFGDDGSIFALPRQAVLSAMADRNDTVRFDFTVQGSLDDPKFAMQKSLPQRLAGGFARAVGVSAEGSSEGVTGAVREMGRALSNLW</sequence>
<dbReference type="InterPro" id="IPR052894">
    <property type="entry name" value="AsmA-related"/>
</dbReference>
<reference evidence="3 4" key="2">
    <citation type="submission" date="2017-05" db="EMBL/GenBank/DDBJ databases">
        <title>Complete and WGS of Bordetella genogroups.</title>
        <authorList>
            <person name="Spilker T."/>
            <person name="Lipuma J."/>
        </authorList>
    </citation>
    <scope>NUCLEOTIDE SEQUENCE [LARGE SCALE GENOMIC DNA]</scope>
    <source>
        <strain evidence="3 4">AU9795</strain>
    </source>
</reference>
<organism evidence="2 5">
    <name type="scientific">Bordetella genomosp. 1</name>
    <dbReference type="NCBI Taxonomy" id="1395607"/>
    <lineage>
        <taxon>Bacteria</taxon>
        <taxon>Pseudomonadati</taxon>
        <taxon>Pseudomonadota</taxon>
        <taxon>Betaproteobacteria</taxon>
        <taxon>Burkholderiales</taxon>
        <taxon>Alcaligenaceae</taxon>
        <taxon>Bordetella</taxon>
    </lineage>
</organism>
<keyword evidence="1" id="KW-1133">Transmembrane helix</keyword>
<evidence type="ECO:0008006" key="6">
    <source>
        <dbReference type="Google" id="ProtNLM"/>
    </source>
</evidence>
<evidence type="ECO:0000313" key="5">
    <source>
        <dbReference type="Proteomes" id="UP000217005"/>
    </source>
</evidence>
<dbReference type="GO" id="GO:0005886">
    <property type="term" value="C:plasma membrane"/>
    <property type="evidence" value="ECO:0007669"/>
    <property type="project" value="TreeGrafter"/>
</dbReference>
<dbReference type="EMBL" id="NEVR01000003">
    <property type="protein sequence ID" value="OZI63806.1"/>
    <property type="molecule type" value="Genomic_DNA"/>
</dbReference>
<protein>
    <recommendedName>
        <fullName evidence="6">DUF748 domain-containing protein</fullName>
    </recommendedName>
</protein>
<name>A0A261SFZ6_9BORD</name>
<keyword evidence="4" id="KW-1185">Reference proteome</keyword>